<proteinExistence type="predicted"/>
<keyword evidence="1" id="KW-0812">Transmembrane</keyword>
<dbReference type="EMBL" id="NKHZ01000045">
    <property type="protein sequence ID" value="PNS18133.1"/>
    <property type="molecule type" value="Genomic_DNA"/>
</dbReference>
<dbReference type="STRING" id="2082308.A0A2K1QTC4"/>
<dbReference type="Gene3D" id="2.120.10.70">
    <property type="entry name" value="Fucose-specific lectin"/>
    <property type="match status" value="2"/>
</dbReference>
<dbReference type="SUPFAM" id="SSF89372">
    <property type="entry name" value="Fucose-specific lectin"/>
    <property type="match status" value="1"/>
</dbReference>
<gene>
    <name evidence="2" type="ORF">CAC42_3578</name>
</gene>
<dbReference type="Proteomes" id="UP000243797">
    <property type="component" value="Unassembled WGS sequence"/>
</dbReference>
<comment type="caution">
    <text evidence="2">The sequence shown here is derived from an EMBL/GenBank/DDBJ whole genome shotgun (WGS) entry which is preliminary data.</text>
</comment>
<feature type="transmembrane region" description="Helical" evidence="1">
    <location>
        <begin position="83"/>
        <end position="104"/>
    </location>
</feature>
<keyword evidence="1" id="KW-1133">Transmembrane helix</keyword>
<name>A0A2K1QTC4_9PEZI</name>
<evidence type="ECO:0000256" key="1">
    <source>
        <dbReference type="SAM" id="Phobius"/>
    </source>
</evidence>
<protein>
    <recommendedName>
        <fullName evidence="4">Fucose-specific lectin</fullName>
    </recommendedName>
</protein>
<keyword evidence="3" id="KW-1185">Reference proteome</keyword>
<accession>A0A2K1QTC4</accession>
<organism evidence="2 3">
    <name type="scientific">Sphaceloma murrayae</name>
    <dbReference type="NCBI Taxonomy" id="2082308"/>
    <lineage>
        <taxon>Eukaryota</taxon>
        <taxon>Fungi</taxon>
        <taxon>Dikarya</taxon>
        <taxon>Ascomycota</taxon>
        <taxon>Pezizomycotina</taxon>
        <taxon>Dothideomycetes</taxon>
        <taxon>Dothideomycetidae</taxon>
        <taxon>Myriangiales</taxon>
        <taxon>Elsinoaceae</taxon>
        <taxon>Sphaceloma</taxon>
    </lineage>
</organism>
<dbReference type="AlphaFoldDB" id="A0A2K1QTC4"/>
<evidence type="ECO:0000313" key="2">
    <source>
        <dbReference type="EMBL" id="PNS18133.1"/>
    </source>
</evidence>
<sequence>MTERHSDGPEVLYVSNLPEVAIDRSDKHGPIVWSSRELDDFPEVSPFHRPAPVDYGPDEKHTNVGVRNTPWYRRSCSIPRRTLIILGVLLIISLGIGLGLGLTLPERNATAAGQSGNPGAAVDTNANSAKSVRVYPTPVLLRTGLASVVRGDGAGVLVYYQAANGSLIEDFYANERVSLAGLSRGSLGNTTRIVVDAPDIRNESPLGAVSYSQGEKTWRHLFYIDTRGFVRGMNSSTLGSAWSTTSIISSEVVLADLPSLSTCHSPLSSIGLRLFYTAANDSIIELYKSPSSSAQWSSQRPVLNAASSPMACTAGNTNSSSAVLNVFARNSTGTNPLHLTQTLPSLSNWTVVTDEPLPASQIMALDNASSIAAATNANSSTSYVFYRGADGNLKRLKTSPTLAEHVKEFRSGEVALLPGSRIAAAWPSSMEDGPVVFYQTRAGELRVSVFGDEGAVLGNVTVV</sequence>
<reference evidence="2 3" key="1">
    <citation type="submission" date="2017-06" db="EMBL/GenBank/DDBJ databases">
        <title>Draft genome sequence of a variant of Elsinoe murrayae.</title>
        <authorList>
            <person name="Cheng Q."/>
        </authorList>
    </citation>
    <scope>NUCLEOTIDE SEQUENCE [LARGE SCALE GENOMIC DNA]</scope>
    <source>
        <strain evidence="2 3">CQ-2017a</strain>
    </source>
</reference>
<dbReference type="InParanoid" id="A0A2K1QTC4"/>
<evidence type="ECO:0008006" key="4">
    <source>
        <dbReference type="Google" id="ProtNLM"/>
    </source>
</evidence>
<evidence type="ECO:0000313" key="3">
    <source>
        <dbReference type="Proteomes" id="UP000243797"/>
    </source>
</evidence>
<keyword evidence="1" id="KW-0472">Membrane</keyword>
<dbReference type="OrthoDB" id="3923199at2759"/>